<keyword evidence="8" id="KW-1185">Reference proteome</keyword>
<keyword evidence="1" id="KW-0479">Metal-binding</keyword>
<feature type="compositionally biased region" description="Polar residues" evidence="5">
    <location>
        <begin position="226"/>
        <end position="235"/>
    </location>
</feature>
<feature type="compositionally biased region" description="Polar residues" evidence="5">
    <location>
        <begin position="37"/>
        <end position="46"/>
    </location>
</feature>
<feature type="region of interest" description="Disordered" evidence="5">
    <location>
        <begin position="222"/>
        <end position="250"/>
    </location>
</feature>
<evidence type="ECO:0000256" key="4">
    <source>
        <dbReference type="PROSITE-ProRule" id="PRU00146"/>
    </source>
</evidence>
<sequence length="655" mass="73380">MQANISREKQSSNFNKAPLKVPKQDVHQSQEVDDCATGNTQSNNSGLLVKRAYSNPQPKEDGLKKRLRKNENHGVGQQGPEQMIDERFSTQGQRSQLLIKSPRESPTLGEEEFTQETSLKQGQKANSFNNQVAASSTIDTIINKTPSTMALSQPSTVQDCPQYLQAASKAPLSVQSAVQFASLIPSGEEQKLNPQYKAVTTRSRERLASIPQSAGKVGMIQGSYIPESSNSSLNEYSREQEEATLNAEEQEDALIVENKGSEMNSDQEGESINHLQENNFKKPRQLPQDDDVAQNQTERANKASKGTSQQKKPIKKQASKTLKKEQKSMSGTGQGGYTRPTAPASSDENDDDNLQSSQKLHEQAQRGMLLLLRAIDFIEFEERFKQRRNSESLYADSQSDEAEQSQRQASNSSMESQNQRGQNTVIIEQPNYEALLQIPIPAGVGAGQTFIDIKSKKQFRRCGNDICSFFCLANDPQWVKRKKANGFFYLCQICADAYNKGQYCDFCKQVYYDGNSDITDGKNWLMCDQCNKWNHIDCESEINKNHEIYELADKDDFKYFCLACTKARKPKANPCPSIQRKSTPPFIEAVGQTSSEEEKEAPHQHPDEKDVTPFNILNNENEDEGSSHQVLTSTAQEGMMTRTRRAGARLSTKKL</sequence>
<feature type="domain" description="PHD-type" evidence="6">
    <location>
        <begin position="501"/>
        <end position="567"/>
    </location>
</feature>
<protein>
    <recommendedName>
        <fullName evidence="6">PHD-type domain-containing protein</fullName>
    </recommendedName>
</protein>
<feature type="compositionally biased region" description="Polar residues" evidence="5">
    <location>
        <begin position="293"/>
        <end position="311"/>
    </location>
</feature>
<dbReference type="InterPro" id="IPR001965">
    <property type="entry name" value="Znf_PHD"/>
</dbReference>
<feature type="region of interest" description="Disordered" evidence="5">
    <location>
        <begin position="1"/>
        <end position="83"/>
    </location>
</feature>
<dbReference type="PANTHER" id="PTHR34451">
    <property type="entry name" value="PHD FINGER FAMILY PROTEIN"/>
    <property type="match status" value="1"/>
</dbReference>
<gene>
    <name evidence="7" type="ORF">FGO68_gene11496</name>
</gene>
<dbReference type="GO" id="GO:0008270">
    <property type="term" value="F:zinc ion binding"/>
    <property type="evidence" value="ECO:0007669"/>
    <property type="project" value="UniProtKB-KW"/>
</dbReference>
<evidence type="ECO:0000313" key="8">
    <source>
        <dbReference type="Proteomes" id="UP000785679"/>
    </source>
</evidence>
<feature type="region of interest" description="Disordered" evidence="5">
    <location>
        <begin position="278"/>
        <end position="361"/>
    </location>
</feature>
<feature type="region of interest" description="Disordered" evidence="5">
    <location>
        <begin position="590"/>
        <end position="655"/>
    </location>
</feature>
<name>A0A8J8NWE0_HALGN</name>
<dbReference type="SMART" id="SM00249">
    <property type="entry name" value="PHD"/>
    <property type="match status" value="1"/>
</dbReference>
<dbReference type="InterPro" id="IPR019787">
    <property type="entry name" value="Znf_PHD-finger"/>
</dbReference>
<dbReference type="SUPFAM" id="SSF57903">
    <property type="entry name" value="FYVE/PHD zinc finger"/>
    <property type="match status" value="1"/>
</dbReference>
<feature type="compositionally biased region" description="Basic residues" evidence="5">
    <location>
        <begin position="642"/>
        <end position="655"/>
    </location>
</feature>
<organism evidence="7 8">
    <name type="scientific">Halteria grandinella</name>
    <dbReference type="NCBI Taxonomy" id="5974"/>
    <lineage>
        <taxon>Eukaryota</taxon>
        <taxon>Sar</taxon>
        <taxon>Alveolata</taxon>
        <taxon>Ciliophora</taxon>
        <taxon>Intramacronucleata</taxon>
        <taxon>Spirotrichea</taxon>
        <taxon>Stichotrichia</taxon>
        <taxon>Sporadotrichida</taxon>
        <taxon>Halteriidae</taxon>
        <taxon>Halteria</taxon>
    </lineage>
</organism>
<reference evidence="7" key="1">
    <citation type="submission" date="2019-06" db="EMBL/GenBank/DDBJ databases">
        <authorList>
            <person name="Zheng W."/>
        </authorList>
    </citation>
    <scope>NUCLEOTIDE SEQUENCE</scope>
    <source>
        <strain evidence="7">QDHG01</strain>
    </source>
</reference>
<evidence type="ECO:0000256" key="5">
    <source>
        <dbReference type="SAM" id="MobiDB-lite"/>
    </source>
</evidence>
<evidence type="ECO:0000313" key="7">
    <source>
        <dbReference type="EMBL" id="TNV83212.1"/>
    </source>
</evidence>
<feature type="compositionally biased region" description="Basic and acidic residues" evidence="5">
    <location>
        <begin position="1"/>
        <end position="10"/>
    </location>
</feature>
<accession>A0A8J8NWE0</accession>
<evidence type="ECO:0000256" key="1">
    <source>
        <dbReference type="ARBA" id="ARBA00022723"/>
    </source>
</evidence>
<keyword evidence="2 4" id="KW-0863">Zinc-finger</keyword>
<feature type="compositionally biased region" description="Polar residues" evidence="5">
    <location>
        <begin position="405"/>
        <end position="421"/>
    </location>
</feature>
<feature type="compositionally biased region" description="Polar residues" evidence="5">
    <location>
        <begin position="627"/>
        <end position="636"/>
    </location>
</feature>
<dbReference type="EMBL" id="RRYP01004051">
    <property type="protein sequence ID" value="TNV83212.1"/>
    <property type="molecule type" value="Genomic_DNA"/>
</dbReference>
<dbReference type="PANTHER" id="PTHR34451:SF7">
    <property type="entry name" value="PHD FINGER FAMILY PROTEIN"/>
    <property type="match status" value="1"/>
</dbReference>
<keyword evidence="3" id="KW-0862">Zinc</keyword>
<feature type="region of interest" description="Disordered" evidence="5">
    <location>
        <begin position="101"/>
        <end position="125"/>
    </location>
</feature>
<dbReference type="Proteomes" id="UP000785679">
    <property type="component" value="Unassembled WGS sequence"/>
</dbReference>
<proteinExistence type="predicted"/>
<evidence type="ECO:0000256" key="3">
    <source>
        <dbReference type="ARBA" id="ARBA00022833"/>
    </source>
</evidence>
<evidence type="ECO:0000259" key="6">
    <source>
        <dbReference type="PROSITE" id="PS50016"/>
    </source>
</evidence>
<feature type="compositionally biased region" description="Basic and acidic residues" evidence="5">
    <location>
        <begin position="600"/>
        <end position="611"/>
    </location>
</feature>
<dbReference type="OrthoDB" id="308383at2759"/>
<dbReference type="PROSITE" id="PS50016">
    <property type="entry name" value="ZF_PHD_2"/>
    <property type="match status" value="1"/>
</dbReference>
<evidence type="ECO:0000256" key="2">
    <source>
        <dbReference type="ARBA" id="ARBA00022771"/>
    </source>
</evidence>
<feature type="compositionally biased region" description="Basic and acidic residues" evidence="5">
    <location>
        <begin position="58"/>
        <end position="72"/>
    </location>
</feature>
<dbReference type="InterPro" id="IPR013083">
    <property type="entry name" value="Znf_RING/FYVE/PHD"/>
</dbReference>
<dbReference type="Gene3D" id="3.30.40.10">
    <property type="entry name" value="Zinc/RING finger domain, C3HC4 (zinc finger)"/>
    <property type="match status" value="1"/>
</dbReference>
<feature type="region of interest" description="Disordered" evidence="5">
    <location>
        <begin position="388"/>
        <end position="421"/>
    </location>
</feature>
<feature type="compositionally biased region" description="Polar residues" evidence="5">
    <location>
        <begin position="115"/>
        <end position="125"/>
    </location>
</feature>
<dbReference type="AlphaFoldDB" id="A0A8J8NWE0"/>
<comment type="caution">
    <text evidence="7">The sequence shown here is derived from an EMBL/GenBank/DDBJ whole genome shotgun (WGS) entry which is preliminary data.</text>
</comment>
<dbReference type="InterPro" id="IPR011011">
    <property type="entry name" value="Znf_FYVE_PHD"/>
</dbReference>